<dbReference type="Proteomes" id="UP000199516">
    <property type="component" value="Unassembled WGS sequence"/>
</dbReference>
<proteinExistence type="predicted"/>
<dbReference type="Pfam" id="PF04055">
    <property type="entry name" value="Radical_SAM"/>
    <property type="match status" value="1"/>
</dbReference>
<dbReference type="GO" id="GO:0051539">
    <property type="term" value="F:4 iron, 4 sulfur cluster binding"/>
    <property type="evidence" value="ECO:0007669"/>
    <property type="project" value="TreeGrafter"/>
</dbReference>
<keyword evidence="3" id="KW-1185">Reference proteome</keyword>
<dbReference type="GO" id="GO:0005737">
    <property type="term" value="C:cytoplasm"/>
    <property type="evidence" value="ECO:0007669"/>
    <property type="project" value="TreeGrafter"/>
</dbReference>
<dbReference type="InterPro" id="IPR007197">
    <property type="entry name" value="rSAM"/>
</dbReference>
<dbReference type="NCBIfam" id="TIGR03994">
    <property type="entry name" value="rSAM_HemZ"/>
    <property type="match status" value="1"/>
</dbReference>
<dbReference type="InterPro" id="IPR006638">
    <property type="entry name" value="Elp3/MiaA/NifB-like_rSAM"/>
</dbReference>
<dbReference type="Gene3D" id="3.80.30.20">
    <property type="entry name" value="tm_1862 like domain"/>
    <property type="match status" value="1"/>
</dbReference>
<dbReference type="SFLD" id="SFLDS00029">
    <property type="entry name" value="Radical_SAM"/>
    <property type="match status" value="1"/>
</dbReference>
<gene>
    <name evidence="2" type="ORF">SAMN05192532_10120</name>
</gene>
<dbReference type="InterPro" id="IPR023995">
    <property type="entry name" value="HemZ"/>
</dbReference>
<protein>
    <submittedName>
        <fullName evidence="2">Oxygen-independent coproporphyrinogen-3 oxidase</fullName>
    </submittedName>
</protein>
<dbReference type="SMART" id="SM00729">
    <property type="entry name" value="Elp3"/>
    <property type="match status" value="1"/>
</dbReference>
<dbReference type="SFLD" id="SFLDG01065">
    <property type="entry name" value="anaerobic_coproporphyrinogen-I"/>
    <property type="match status" value="1"/>
</dbReference>
<dbReference type="GO" id="GO:0003824">
    <property type="term" value="F:catalytic activity"/>
    <property type="evidence" value="ECO:0007669"/>
    <property type="project" value="InterPro"/>
</dbReference>
<sequence length="502" mass="57381">MRIHIKGALEKELQSMQHIVDLYNMSATLHLEPESESTVSITFSEEEKSNYLNVTGVFDHKHGEKVVKSFQKHAPAMATEKDRVALAKQARAHVLVLILNEWTNTKQPWGTLTGIRPVKLWHKLYQEGMSSDNIHRYLVNEFLVSDEKANLVRSIAKRQQQVLPDLYALAEGVSIYIGIPFCPTKCAYCTFPAYAIPGKNGPVATFLKGLHYEMEEIGGYLKRNNIPVTTIYFGGGTPTSISAEEMDQLYAKMYEVIPMERVREVTVEAGRPDTITPDKLQVLRKWNIDRISINPQTFENQTLETIGRHHSVEETIKKYHLSREMGMKNINMDLIIGLPNEGVPEMERTLQETKSLMPESLTVHTLSFKRASKMTKEKEKYQVADGNEVSKMMGLTADWMEENEYYPYYLYRQKNILGNLENIGYSMEGKESLYNIIIMEEVQTILGLGCGAASKYVDPHTKKITRYANPKDPVSYKNRYKECTDKKLMALNNIYTNKAVPK</sequence>
<dbReference type="CDD" id="cd01335">
    <property type="entry name" value="Radical_SAM"/>
    <property type="match status" value="1"/>
</dbReference>
<evidence type="ECO:0000313" key="2">
    <source>
        <dbReference type="EMBL" id="SFE26295.1"/>
    </source>
</evidence>
<dbReference type="RefSeq" id="WP_091655929.1">
    <property type="nucleotide sequence ID" value="NZ_FONT01000001.1"/>
</dbReference>
<evidence type="ECO:0000313" key="3">
    <source>
        <dbReference type="Proteomes" id="UP000199516"/>
    </source>
</evidence>
<reference evidence="2 3" key="1">
    <citation type="submission" date="2016-10" db="EMBL/GenBank/DDBJ databases">
        <authorList>
            <person name="de Groot N.N."/>
        </authorList>
    </citation>
    <scope>NUCLEOTIDE SEQUENCE [LARGE SCALE GENOMIC DNA]</scope>
    <source>
        <strain evidence="2 3">DSM 23995</strain>
    </source>
</reference>
<dbReference type="InterPro" id="IPR023404">
    <property type="entry name" value="rSAM_horseshoe"/>
</dbReference>
<name>A0A1I1Z3F7_9BACI</name>
<dbReference type="InterPro" id="IPR034505">
    <property type="entry name" value="Coproporphyrinogen-III_oxidase"/>
</dbReference>
<evidence type="ECO:0000259" key="1">
    <source>
        <dbReference type="PROSITE" id="PS51918"/>
    </source>
</evidence>
<dbReference type="EMBL" id="FONT01000001">
    <property type="protein sequence ID" value="SFE26295.1"/>
    <property type="molecule type" value="Genomic_DNA"/>
</dbReference>
<dbReference type="PANTHER" id="PTHR13932">
    <property type="entry name" value="COPROPORPHYRINIGEN III OXIDASE"/>
    <property type="match status" value="1"/>
</dbReference>
<dbReference type="NCBIfam" id="NF006061">
    <property type="entry name" value="PRK08207.1-4"/>
    <property type="match status" value="1"/>
</dbReference>
<dbReference type="SFLD" id="SFLDF00310">
    <property type="entry name" value="oxygen-independent_coproporphy"/>
    <property type="match status" value="1"/>
</dbReference>
<dbReference type="SUPFAM" id="SSF102114">
    <property type="entry name" value="Radical SAM enzymes"/>
    <property type="match status" value="1"/>
</dbReference>
<organism evidence="2 3">
    <name type="scientific">Alteribacillus iranensis</name>
    <dbReference type="NCBI Taxonomy" id="930128"/>
    <lineage>
        <taxon>Bacteria</taxon>
        <taxon>Bacillati</taxon>
        <taxon>Bacillota</taxon>
        <taxon>Bacilli</taxon>
        <taxon>Bacillales</taxon>
        <taxon>Bacillaceae</taxon>
        <taxon>Alteribacillus</taxon>
    </lineage>
</organism>
<dbReference type="STRING" id="930128.SAMN05192532_10120"/>
<dbReference type="PANTHER" id="PTHR13932:SF1">
    <property type="entry name" value="OXYGEN-INDEPENDENT COPROPORPHYRINOGEN-III OXIDASE-LIKE PROTEIN HEMZ"/>
    <property type="match status" value="1"/>
</dbReference>
<dbReference type="GO" id="GO:0006779">
    <property type="term" value="P:porphyrin-containing compound biosynthetic process"/>
    <property type="evidence" value="ECO:0007669"/>
    <property type="project" value="TreeGrafter"/>
</dbReference>
<accession>A0A1I1Z3F7</accession>
<feature type="domain" description="Radical SAM core" evidence="1">
    <location>
        <begin position="167"/>
        <end position="407"/>
    </location>
</feature>
<dbReference type="OrthoDB" id="9808022at2"/>
<dbReference type="AlphaFoldDB" id="A0A1I1Z3F7"/>
<dbReference type="InterPro" id="IPR058240">
    <property type="entry name" value="rSAM_sf"/>
</dbReference>
<dbReference type="PROSITE" id="PS51918">
    <property type="entry name" value="RADICAL_SAM"/>
    <property type="match status" value="1"/>
</dbReference>